<keyword evidence="3" id="KW-0813">Transport</keyword>
<evidence type="ECO:0000256" key="3">
    <source>
        <dbReference type="ARBA" id="ARBA00022448"/>
    </source>
</evidence>
<proteinExistence type="inferred from homology"/>
<dbReference type="PROSITE" id="PS51257">
    <property type="entry name" value="PROKAR_LIPOPROTEIN"/>
    <property type="match status" value="1"/>
</dbReference>
<comment type="subcellular location">
    <subcellularLocation>
        <location evidence="1">Cell envelope</location>
    </subcellularLocation>
</comment>
<evidence type="ECO:0000256" key="4">
    <source>
        <dbReference type="ARBA" id="ARBA00022729"/>
    </source>
</evidence>
<dbReference type="GO" id="GO:0030313">
    <property type="term" value="C:cell envelope"/>
    <property type="evidence" value="ECO:0007669"/>
    <property type="project" value="UniProtKB-SubCell"/>
</dbReference>
<sequence length="459" mass="51245">MKMKKWLMSTVLLILVFSLAACSSDSKSSSGNSHIKVVSKMKGTVRVALAGWQLDNGIDALTGKKTEGLKEYLKKEFSPRYPNIKVKLTQVPWENAKAKQTAMLKSGDADVLYSGGAFAFSWYQQGLLKDLNPLIDKDKAFDPDIYLKGLWENAYSTRAPDRKTQFGIPVALGRRAIGYDKKLFKEWGVEPLSDNPTPEEILSKAKQMTGKNPKTGKQNYGLWWEGNGLNDSTAVALSYAFGAKGAEGRLDKLGDLKWELNAPEMVKVMEWLKEASQYAPKAFVNGKGNEKWATKDNDIAIYLDCTGGTLMSNYLQSKDESLLDRFQPTMNMGPDGRGWVAVDPFVMAKNAKNVDASWEVMKFLTNYDTQKYMYDNFNQSPTLAKADFVNKKDAFLQKELAIAKITKPTLLDEANPYFSSDIIPEINGFISKAANGKAPDIQSFLDDVQKRAEKWSADQ</sequence>
<comment type="caution">
    <text evidence="6">The sequence shown here is derived from an EMBL/GenBank/DDBJ whole genome shotgun (WGS) entry which is preliminary data.</text>
</comment>
<evidence type="ECO:0000256" key="1">
    <source>
        <dbReference type="ARBA" id="ARBA00004196"/>
    </source>
</evidence>
<dbReference type="EMBL" id="BMIR01000006">
    <property type="protein sequence ID" value="GGE38167.1"/>
    <property type="molecule type" value="Genomic_DNA"/>
</dbReference>
<gene>
    <name evidence="6" type="ORF">GCM10011391_16200</name>
</gene>
<dbReference type="InterPro" id="IPR006059">
    <property type="entry name" value="SBP"/>
</dbReference>
<dbReference type="Pfam" id="PF01547">
    <property type="entry name" value="SBP_bac_1"/>
    <property type="match status" value="1"/>
</dbReference>
<dbReference type="Gene3D" id="3.40.190.10">
    <property type="entry name" value="Periplasmic binding protein-like II"/>
    <property type="match status" value="1"/>
</dbReference>
<keyword evidence="7" id="KW-1185">Reference proteome</keyword>
<reference evidence="6" key="2">
    <citation type="submission" date="2020-09" db="EMBL/GenBank/DDBJ databases">
        <authorList>
            <person name="Sun Q."/>
            <person name="Zhou Y."/>
        </authorList>
    </citation>
    <scope>NUCLEOTIDE SEQUENCE</scope>
    <source>
        <strain evidence="6">CGMCC 1.15371</strain>
    </source>
</reference>
<keyword evidence="4 5" id="KW-0732">Signal</keyword>
<comment type="similarity">
    <text evidence="2">Belongs to the bacterial solute-binding protein 1 family.</text>
</comment>
<dbReference type="Proteomes" id="UP000628775">
    <property type="component" value="Unassembled WGS sequence"/>
</dbReference>
<dbReference type="PANTHER" id="PTHR43649">
    <property type="entry name" value="ARABINOSE-BINDING PROTEIN-RELATED"/>
    <property type="match status" value="1"/>
</dbReference>
<evidence type="ECO:0008006" key="8">
    <source>
        <dbReference type="Google" id="ProtNLM"/>
    </source>
</evidence>
<dbReference type="AlphaFoldDB" id="A0A8J2YCU4"/>
<feature type="signal peptide" evidence="5">
    <location>
        <begin position="1"/>
        <end position="23"/>
    </location>
</feature>
<name>A0A8J2YCU4_9BACL</name>
<protein>
    <recommendedName>
        <fullName evidence="8">ABC transporter substrate-binding protein</fullName>
    </recommendedName>
</protein>
<evidence type="ECO:0000256" key="5">
    <source>
        <dbReference type="SAM" id="SignalP"/>
    </source>
</evidence>
<feature type="chain" id="PRO_5038722470" description="ABC transporter substrate-binding protein" evidence="5">
    <location>
        <begin position="24"/>
        <end position="459"/>
    </location>
</feature>
<evidence type="ECO:0000313" key="7">
    <source>
        <dbReference type="Proteomes" id="UP000628775"/>
    </source>
</evidence>
<organism evidence="6 7">
    <name type="scientific">Pullulanibacillus camelliae</name>
    <dbReference type="NCBI Taxonomy" id="1707096"/>
    <lineage>
        <taxon>Bacteria</taxon>
        <taxon>Bacillati</taxon>
        <taxon>Bacillota</taxon>
        <taxon>Bacilli</taxon>
        <taxon>Bacillales</taxon>
        <taxon>Sporolactobacillaceae</taxon>
        <taxon>Pullulanibacillus</taxon>
    </lineage>
</organism>
<dbReference type="SUPFAM" id="SSF53850">
    <property type="entry name" value="Periplasmic binding protein-like II"/>
    <property type="match status" value="1"/>
</dbReference>
<evidence type="ECO:0000256" key="2">
    <source>
        <dbReference type="ARBA" id="ARBA00008520"/>
    </source>
</evidence>
<evidence type="ECO:0000313" key="6">
    <source>
        <dbReference type="EMBL" id="GGE38167.1"/>
    </source>
</evidence>
<dbReference type="InterPro" id="IPR050490">
    <property type="entry name" value="Bact_solute-bd_prot1"/>
</dbReference>
<accession>A0A8J2YCU4</accession>
<reference evidence="6" key="1">
    <citation type="journal article" date="2014" name="Int. J. Syst. Evol. Microbiol.">
        <title>Complete genome sequence of Corynebacterium casei LMG S-19264T (=DSM 44701T), isolated from a smear-ripened cheese.</title>
        <authorList>
            <consortium name="US DOE Joint Genome Institute (JGI-PGF)"/>
            <person name="Walter F."/>
            <person name="Albersmeier A."/>
            <person name="Kalinowski J."/>
            <person name="Ruckert C."/>
        </authorList>
    </citation>
    <scope>NUCLEOTIDE SEQUENCE</scope>
    <source>
        <strain evidence="6">CGMCC 1.15371</strain>
    </source>
</reference>
<dbReference type="PANTHER" id="PTHR43649:SF31">
    <property type="entry name" value="SN-GLYCEROL-3-PHOSPHATE-BINDING PERIPLASMIC PROTEIN UGPB"/>
    <property type="match status" value="1"/>
</dbReference>